<dbReference type="Pfam" id="PF01850">
    <property type="entry name" value="PIN"/>
    <property type="match status" value="1"/>
</dbReference>
<evidence type="ECO:0000313" key="9">
    <source>
        <dbReference type="EMBL" id="PQM44525.1"/>
    </source>
</evidence>
<keyword evidence="2" id="KW-1277">Toxin-antitoxin system</keyword>
<dbReference type="SUPFAM" id="SSF88723">
    <property type="entry name" value="PIN domain-like"/>
    <property type="match status" value="1"/>
</dbReference>
<dbReference type="Gene3D" id="3.40.50.1010">
    <property type="entry name" value="5'-nuclease"/>
    <property type="match status" value="1"/>
</dbReference>
<keyword evidence="3" id="KW-0540">Nuclease</keyword>
<evidence type="ECO:0000256" key="1">
    <source>
        <dbReference type="ARBA" id="ARBA00001946"/>
    </source>
</evidence>
<dbReference type="Proteomes" id="UP000238296">
    <property type="component" value="Unassembled WGS sequence"/>
</dbReference>
<dbReference type="InterPro" id="IPR029060">
    <property type="entry name" value="PIN-like_dom_sf"/>
</dbReference>
<dbReference type="RefSeq" id="WP_071030308.1">
    <property type="nucleotide sequence ID" value="NZ_MLQM01000307.1"/>
</dbReference>
<evidence type="ECO:0000256" key="3">
    <source>
        <dbReference type="ARBA" id="ARBA00022722"/>
    </source>
</evidence>
<dbReference type="EMBL" id="MLQM01000307">
    <property type="protein sequence ID" value="OHU82912.1"/>
    <property type="molecule type" value="Genomic_DNA"/>
</dbReference>
<sequence length="131" mass="14441">MLYLDASAIVTYVLKRPNVADLTGYLRDHPDTALGTSTLGLVETVRTCDRFGDFPNLMVQLLRDYTELRLTAEIRDQAANLPGGLKTLDAIHVATAETLGKHMVAFITYDRRMADVAESLGFPVASPGMRR</sequence>
<organism evidence="8 10">
    <name type="scientific">Mycobacterium talmoniae</name>
    <dbReference type="NCBI Taxonomy" id="1858794"/>
    <lineage>
        <taxon>Bacteria</taxon>
        <taxon>Bacillati</taxon>
        <taxon>Actinomycetota</taxon>
        <taxon>Actinomycetes</taxon>
        <taxon>Mycobacteriales</taxon>
        <taxon>Mycobacteriaceae</taxon>
        <taxon>Mycobacterium</taxon>
    </lineage>
</organism>
<reference evidence="9" key="3">
    <citation type="submission" date="2018-01" db="EMBL/GenBank/DDBJ databases">
        <authorList>
            <person name="Gaut B.S."/>
            <person name="Morton B.R."/>
            <person name="Clegg M.T."/>
            <person name="Duvall M.R."/>
        </authorList>
    </citation>
    <scope>NUCLEOTIDE SEQUENCE</scope>
    <source>
        <strain evidence="9">ATCC BAA-2683</strain>
    </source>
</reference>
<reference evidence="9 11" key="2">
    <citation type="journal article" date="2017" name="Int. J. Syst. Evol. Microbiol.">
        <title>Mycobacterium talmoniae sp. nov., a slowly growing mycobacterium isolated from human respiratory samples.</title>
        <authorList>
            <person name="Davidson R.M."/>
            <person name="DeGroote M.A."/>
            <person name="Marola J.L."/>
            <person name="Buss S."/>
            <person name="Jones V."/>
            <person name="McNeil M.R."/>
            <person name="Freifeld A.G."/>
            <person name="Elaine Epperson L."/>
            <person name="Hasan N.A."/>
            <person name="Jackson M."/>
            <person name="Iwen P.C."/>
            <person name="Salfinger M."/>
            <person name="Strong M."/>
        </authorList>
    </citation>
    <scope>NUCLEOTIDE SEQUENCE [LARGE SCALE GENOMIC DNA]</scope>
    <source>
        <strain evidence="9 11">ATCC BAA-2683</strain>
    </source>
</reference>
<comment type="caution">
    <text evidence="8">The sequence shown here is derived from an EMBL/GenBank/DDBJ whole genome shotgun (WGS) entry which is preliminary data.</text>
</comment>
<protein>
    <submittedName>
        <fullName evidence="8">PIN domain-containing protein</fullName>
    </submittedName>
    <submittedName>
        <fullName evidence="9">Ribonuclease VapC47</fullName>
        <ecNumber evidence="9">3.1.-.-</ecNumber>
    </submittedName>
</protein>
<reference evidence="8 10" key="1">
    <citation type="submission" date="2016-10" db="EMBL/GenBank/DDBJ databases">
        <title>Genome sequence of Mycobacterium talmonii.</title>
        <authorList>
            <person name="Greninger A.L."/>
            <person name="Elliott B."/>
            <person name="Vasireddy S."/>
            <person name="Vasireddy R."/>
        </authorList>
    </citation>
    <scope>NUCLEOTIDE SEQUENCE [LARGE SCALE GENOMIC DNA]</scope>
    <source>
        <strain evidence="8">MO-5499</strain>
        <strain evidence="10">NE-TNMC-100812</strain>
    </source>
</reference>
<evidence type="ECO:0000313" key="10">
    <source>
        <dbReference type="Proteomes" id="UP000179734"/>
    </source>
</evidence>
<dbReference type="GO" id="GO:0046872">
    <property type="term" value="F:metal ion binding"/>
    <property type="evidence" value="ECO:0007669"/>
    <property type="project" value="UniProtKB-KW"/>
</dbReference>
<comment type="cofactor">
    <cofactor evidence="1">
        <name>Mg(2+)</name>
        <dbReference type="ChEBI" id="CHEBI:18420"/>
    </cofactor>
</comment>
<evidence type="ECO:0000256" key="2">
    <source>
        <dbReference type="ARBA" id="ARBA00022649"/>
    </source>
</evidence>
<dbReference type="GO" id="GO:0004518">
    <property type="term" value="F:nuclease activity"/>
    <property type="evidence" value="ECO:0007669"/>
    <property type="project" value="UniProtKB-KW"/>
</dbReference>
<gene>
    <name evidence="8" type="ORF">BKN37_26830</name>
    <name evidence="9" type="ORF">C1Y40_05319</name>
</gene>
<evidence type="ECO:0000313" key="8">
    <source>
        <dbReference type="EMBL" id="OHU82912.1"/>
    </source>
</evidence>
<dbReference type="InterPro" id="IPR002716">
    <property type="entry name" value="PIN_dom"/>
</dbReference>
<keyword evidence="6" id="KW-0460">Magnesium</keyword>
<evidence type="ECO:0000256" key="6">
    <source>
        <dbReference type="ARBA" id="ARBA00022842"/>
    </source>
</evidence>
<dbReference type="AlphaFoldDB" id="A0A1S1MI04"/>
<evidence type="ECO:0000313" key="11">
    <source>
        <dbReference type="Proteomes" id="UP000238296"/>
    </source>
</evidence>
<keyword evidence="4" id="KW-0479">Metal-binding</keyword>
<keyword evidence="5 9" id="KW-0378">Hydrolase</keyword>
<feature type="domain" description="PIN" evidence="7">
    <location>
        <begin position="3"/>
        <end position="118"/>
    </location>
</feature>
<keyword evidence="10" id="KW-1185">Reference proteome</keyword>
<dbReference type="Proteomes" id="UP000179734">
    <property type="component" value="Unassembled WGS sequence"/>
</dbReference>
<dbReference type="CDD" id="cd09874">
    <property type="entry name" value="PIN_MT3492-like"/>
    <property type="match status" value="1"/>
</dbReference>
<proteinExistence type="predicted"/>
<name>A0A1S1MI04_9MYCO</name>
<evidence type="ECO:0000256" key="4">
    <source>
        <dbReference type="ARBA" id="ARBA00022723"/>
    </source>
</evidence>
<evidence type="ECO:0000259" key="7">
    <source>
        <dbReference type="Pfam" id="PF01850"/>
    </source>
</evidence>
<accession>A0A1S1MI04</accession>
<dbReference type="EMBL" id="PPEA01000778">
    <property type="protein sequence ID" value="PQM44525.1"/>
    <property type="molecule type" value="Genomic_DNA"/>
</dbReference>
<dbReference type="EC" id="3.1.-.-" evidence="9"/>
<dbReference type="GO" id="GO:0016787">
    <property type="term" value="F:hydrolase activity"/>
    <property type="evidence" value="ECO:0007669"/>
    <property type="project" value="UniProtKB-KW"/>
</dbReference>
<evidence type="ECO:0000256" key="5">
    <source>
        <dbReference type="ARBA" id="ARBA00022801"/>
    </source>
</evidence>